<evidence type="ECO:0000313" key="4">
    <source>
        <dbReference type="EMBL" id="TNY32961.1"/>
    </source>
</evidence>
<reference evidence="4 5" key="1">
    <citation type="submission" date="2019-06" db="EMBL/GenBank/DDBJ databases">
        <title>Genome of new Rhodobacteraceae sp. SM1903.</title>
        <authorList>
            <person name="Ren X."/>
        </authorList>
    </citation>
    <scope>NUCLEOTIDE SEQUENCE [LARGE SCALE GENOMIC DNA]</scope>
    <source>
        <strain evidence="4 5">SM1903</strain>
    </source>
</reference>
<dbReference type="PANTHER" id="PTHR18964">
    <property type="entry name" value="ROK (REPRESSOR, ORF, KINASE) FAMILY"/>
    <property type="match status" value="1"/>
</dbReference>
<protein>
    <submittedName>
        <fullName evidence="4">ROK family transcriptional regulator</fullName>
    </submittedName>
</protein>
<dbReference type="EMBL" id="VFFF01000001">
    <property type="protein sequence ID" value="TNY32961.1"/>
    <property type="molecule type" value="Genomic_DNA"/>
</dbReference>
<dbReference type="InterPro" id="IPR043129">
    <property type="entry name" value="ATPase_NBD"/>
</dbReference>
<sequence length="385" mass="39882">MLPASRGRLVRQSEAAAGPQGGAPGLGSRQIADRNGRVALECVRLAGPLTRAELAEAMALSVPAVTGITRRLEETGLLKSGQRSLGPGRTALEYGLDPDGAFAIGLRLRRDRGEAALVDLAGTVRDVRRFQIADLLADTLPVIDSLVSGIDRARLAGFGLATDDGISADLLALRQELDPLPVITESETVALALAEAPSSGAPDSLVVVTIGRRVRAGLVLGGAAFGGVNGRAGRIGRMRTGADRVTLDSVASTTSLAERIGAALPGWRSPTEPADLLATDGVAEVVACWTPVAATHLLDAVVALAGFTAPGRVLIGGDLPDAVIDELVSLMEAERRGAKNRPVPPPWLPRIQRAEHPRIGAARGAGLSVLYETVLLHPNQAYAAT</sequence>
<dbReference type="Pfam" id="PF01047">
    <property type="entry name" value="MarR"/>
    <property type="match status" value="1"/>
</dbReference>
<dbReference type="InterPro" id="IPR000835">
    <property type="entry name" value="HTH_MarR-typ"/>
</dbReference>
<evidence type="ECO:0000256" key="2">
    <source>
        <dbReference type="SAM" id="MobiDB-lite"/>
    </source>
</evidence>
<dbReference type="GO" id="GO:0003700">
    <property type="term" value="F:DNA-binding transcription factor activity"/>
    <property type="evidence" value="ECO:0007669"/>
    <property type="project" value="InterPro"/>
</dbReference>
<accession>A0A5C5GG66</accession>
<name>A0A5C5GG66_9RHOB</name>
<dbReference type="OrthoDB" id="49685at2"/>
<evidence type="ECO:0000259" key="3">
    <source>
        <dbReference type="Pfam" id="PF01047"/>
    </source>
</evidence>
<dbReference type="SUPFAM" id="SSF53067">
    <property type="entry name" value="Actin-like ATPase domain"/>
    <property type="match status" value="1"/>
</dbReference>
<feature type="domain" description="HTH marR-type" evidence="3">
    <location>
        <begin position="39"/>
        <end position="80"/>
    </location>
</feature>
<dbReference type="PANTHER" id="PTHR18964:SF149">
    <property type="entry name" value="BIFUNCTIONAL UDP-N-ACETYLGLUCOSAMINE 2-EPIMERASE_N-ACETYLMANNOSAMINE KINASE"/>
    <property type="match status" value="1"/>
</dbReference>
<dbReference type="InterPro" id="IPR036388">
    <property type="entry name" value="WH-like_DNA-bd_sf"/>
</dbReference>
<comment type="similarity">
    <text evidence="1">Belongs to the ROK (NagC/XylR) family.</text>
</comment>
<evidence type="ECO:0000256" key="1">
    <source>
        <dbReference type="ARBA" id="ARBA00006479"/>
    </source>
</evidence>
<dbReference type="Gene3D" id="3.30.420.40">
    <property type="match status" value="2"/>
</dbReference>
<dbReference type="AlphaFoldDB" id="A0A5C5GG66"/>
<dbReference type="InterPro" id="IPR000600">
    <property type="entry name" value="ROK"/>
</dbReference>
<dbReference type="Proteomes" id="UP000314011">
    <property type="component" value="Unassembled WGS sequence"/>
</dbReference>
<evidence type="ECO:0000313" key="5">
    <source>
        <dbReference type="Proteomes" id="UP000314011"/>
    </source>
</evidence>
<dbReference type="Pfam" id="PF00480">
    <property type="entry name" value="ROK"/>
    <property type="match status" value="1"/>
</dbReference>
<dbReference type="Gene3D" id="1.10.10.10">
    <property type="entry name" value="Winged helix-like DNA-binding domain superfamily/Winged helix DNA-binding domain"/>
    <property type="match status" value="1"/>
</dbReference>
<organism evidence="4 5">
    <name type="scientific">Pelagovum pacificum</name>
    <dbReference type="NCBI Taxonomy" id="2588711"/>
    <lineage>
        <taxon>Bacteria</taxon>
        <taxon>Pseudomonadati</taxon>
        <taxon>Pseudomonadota</taxon>
        <taxon>Alphaproteobacteria</taxon>
        <taxon>Rhodobacterales</taxon>
        <taxon>Paracoccaceae</taxon>
        <taxon>Pelagovum</taxon>
    </lineage>
</organism>
<comment type="caution">
    <text evidence="4">The sequence shown here is derived from an EMBL/GenBank/DDBJ whole genome shotgun (WGS) entry which is preliminary data.</text>
</comment>
<proteinExistence type="inferred from homology"/>
<keyword evidence="5" id="KW-1185">Reference proteome</keyword>
<dbReference type="RefSeq" id="WP_140193646.1">
    <property type="nucleotide sequence ID" value="NZ_CP065915.1"/>
</dbReference>
<gene>
    <name evidence="4" type="ORF">FHY64_06705</name>
</gene>
<dbReference type="SUPFAM" id="SSF46785">
    <property type="entry name" value="Winged helix' DNA-binding domain"/>
    <property type="match status" value="1"/>
</dbReference>
<feature type="region of interest" description="Disordered" evidence="2">
    <location>
        <begin position="1"/>
        <end position="29"/>
    </location>
</feature>
<dbReference type="InterPro" id="IPR036390">
    <property type="entry name" value="WH_DNA-bd_sf"/>
</dbReference>